<sequence length="143" mass="15611">MIFSYQKQSWTIAVLAASLLVCAVYEPASGSGFLTTATPSCQCNQNNSSVEGKHHRCCHQKGHASGHHVSHHQCGCHQKLPQENVPQQNESQKTGRENLVAVDHSMAPGEAIPPSDNPFQGELTEAFHLNLLSLNLLLCVWLT</sequence>
<dbReference type="AlphaFoldDB" id="A0A3B1E680"/>
<gene>
    <name evidence="1" type="ORF">MNBD_PLANCTO02-1708</name>
</gene>
<protein>
    <submittedName>
        <fullName evidence="1">Uncharacterized protein</fullName>
    </submittedName>
</protein>
<reference evidence="1" key="1">
    <citation type="submission" date="2018-06" db="EMBL/GenBank/DDBJ databases">
        <authorList>
            <person name="Zhirakovskaya E."/>
        </authorList>
    </citation>
    <scope>NUCLEOTIDE SEQUENCE</scope>
</reference>
<dbReference type="EMBL" id="UOGL01000222">
    <property type="protein sequence ID" value="VAX38557.1"/>
    <property type="molecule type" value="Genomic_DNA"/>
</dbReference>
<proteinExistence type="predicted"/>
<evidence type="ECO:0000313" key="1">
    <source>
        <dbReference type="EMBL" id="VAX38557.1"/>
    </source>
</evidence>
<organism evidence="1">
    <name type="scientific">hydrothermal vent metagenome</name>
    <dbReference type="NCBI Taxonomy" id="652676"/>
    <lineage>
        <taxon>unclassified sequences</taxon>
        <taxon>metagenomes</taxon>
        <taxon>ecological metagenomes</taxon>
    </lineage>
</organism>
<accession>A0A3B1E680</accession>
<name>A0A3B1E680_9ZZZZ</name>